<evidence type="ECO:0000313" key="2">
    <source>
        <dbReference type="Proteomes" id="UP000288805"/>
    </source>
</evidence>
<accession>A0A438GY42</accession>
<dbReference type="Proteomes" id="UP000288805">
    <property type="component" value="Unassembled WGS sequence"/>
</dbReference>
<evidence type="ECO:0008006" key="3">
    <source>
        <dbReference type="Google" id="ProtNLM"/>
    </source>
</evidence>
<gene>
    <name evidence="1" type="ORF">CK203_047768</name>
</gene>
<comment type="caution">
    <text evidence="1">The sequence shown here is derived from an EMBL/GenBank/DDBJ whole genome shotgun (WGS) entry which is preliminary data.</text>
</comment>
<sequence length="318" mass="37209">MSDSSYLLNNLTVTFFFNKITFSISRTLLLHTRVRSHQQQRPWIFAFSKEEVAIDEGLGNPKLCRNPGPGLYSHGPPFTSTPHILQQHEALSARELDHIFPIIDPKAKPTTNHKVMVNSSNSSHMEGFSIDRPPFCFRNDYFYWKNRMTWFLKSIDLWDVIEDGPHIPTKIENGVVVSKPKQEWDEVDRKKVQSNAKVIHYLYCAIDRNEYGYICQCKSAKDIWRLLEIIHEGNNKVKESKINILMHSYELFFMKDDESIVEMFTRFTNIINELQALGKVYTESEKVMKILRSLPKKWEIKLTVIQEAKDLTKLPLEK</sequence>
<proteinExistence type="predicted"/>
<dbReference type="AlphaFoldDB" id="A0A438GY42"/>
<protein>
    <recommendedName>
        <fullName evidence="3">DUF4219 domain-containing protein</fullName>
    </recommendedName>
</protein>
<dbReference type="EMBL" id="QGNW01000318">
    <property type="protein sequence ID" value="RVW77115.1"/>
    <property type="molecule type" value="Genomic_DNA"/>
</dbReference>
<evidence type="ECO:0000313" key="1">
    <source>
        <dbReference type="EMBL" id="RVW77115.1"/>
    </source>
</evidence>
<name>A0A438GY42_VITVI</name>
<reference evidence="1 2" key="1">
    <citation type="journal article" date="2018" name="PLoS Genet.">
        <title>Population sequencing reveals clonal diversity and ancestral inbreeding in the grapevine cultivar Chardonnay.</title>
        <authorList>
            <person name="Roach M.J."/>
            <person name="Johnson D.L."/>
            <person name="Bohlmann J."/>
            <person name="van Vuuren H.J."/>
            <person name="Jones S.J."/>
            <person name="Pretorius I.S."/>
            <person name="Schmidt S.A."/>
            <person name="Borneman A.R."/>
        </authorList>
    </citation>
    <scope>NUCLEOTIDE SEQUENCE [LARGE SCALE GENOMIC DNA]</scope>
    <source>
        <strain evidence="2">cv. Chardonnay</strain>
        <tissue evidence="1">Leaf</tissue>
    </source>
</reference>
<dbReference type="PANTHER" id="PTHR34676">
    <property type="entry name" value="DUF4219 DOMAIN-CONTAINING PROTEIN-RELATED"/>
    <property type="match status" value="1"/>
</dbReference>
<dbReference type="Pfam" id="PF14223">
    <property type="entry name" value="Retrotran_gag_2"/>
    <property type="match status" value="1"/>
</dbReference>
<dbReference type="PANTHER" id="PTHR34676:SF8">
    <property type="entry name" value="TRANSMEMBRANE PROTEIN"/>
    <property type="match status" value="1"/>
</dbReference>
<organism evidence="1 2">
    <name type="scientific">Vitis vinifera</name>
    <name type="common">Grape</name>
    <dbReference type="NCBI Taxonomy" id="29760"/>
    <lineage>
        <taxon>Eukaryota</taxon>
        <taxon>Viridiplantae</taxon>
        <taxon>Streptophyta</taxon>
        <taxon>Embryophyta</taxon>
        <taxon>Tracheophyta</taxon>
        <taxon>Spermatophyta</taxon>
        <taxon>Magnoliopsida</taxon>
        <taxon>eudicotyledons</taxon>
        <taxon>Gunneridae</taxon>
        <taxon>Pentapetalae</taxon>
        <taxon>rosids</taxon>
        <taxon>Vitales</taxon>
        <taxon>Vitaceae</taxon>
        <taxon>Viteae</taxon>
        <taxon>Vitis</taxon>
    </lineage>
</organism>